<name>A0A8S9I086_BRACR</name>
<dbReference type="AlphaFoldDB" id="A0A8S9I086"/>
<proteinExistence type="predicted"/>
<sequence>MPLEIQIAKDQLTSVMWPQSSNLGEERFHDLLLCMEAIAVNSGMPSLEVETHTESERKKRSQMRWRQQALFNVWRSFTSSPPGIFGYIIEMEAGVGDFLGLYFEAGAFLDFSFMSEDGPRSERVKSNRRRIRRR</sequence>
<organism evidence="1">
    <name type="scientific">Brassica cretica</name>
    <name type="common">Mustard</name>
    <dbReference type="NCBI Taxonomy" id="69181"/>
    <lineage>
        <taxon>Eukaryota</taxon>
        <taxon>Viridiplantae</taxon>
        <taxon>Streptophyta</taxon>
        <taxon>Embryophyta</taxon>
        <taxon>Tracheophyta</taxon>
        <taxon>Spermatophyta</taxon>
        <taxon>Magnoliopsida</taxon>
        <taxon>eudicotyledons</taxon>
        <taxon>Gunneridae</taxon>
        <taxon>Pentapetalae</taxon>
        <taxon>rosids</taxon>
        <taxon>malvids</taxon>
        <taxon>Brassicales</taxon>
        <taxon>Brassicaceae</taxon>
        <taxon>Brassiceae</taxon>
        <taxon>Brassica</taxon>
    </lineage>
</organism>
<dbReference type="EMBL" id="QGKY02001250">
    <property type="protein sequence ID" value="KAF2562802.1"/>
    <property type="molecule type" value="Genomic_DNA"/>
</dbReference>
<reference evidence="1" key="1">
    <citation type="submission" date="2019-12" db="EMBL/GenBank/DDBJ databases">
        <title>Genome sequencing and annotation of Brassica cretica.</title>
        <authorList>
            <person name="Studholme D.J."/>
            <person name="Sarris P.F."/>
        </authorList>
    </citation>
    <scope>NUCLEOTIDE SEQUENCE</scope>
    <source>
        <strain evidence="1">PFS-102/07</strain>
        <tissue evidence="1">Leaf</tissue>
    </source>
</reference>
<accession>A0A8S9I086</accession>
<gene>
    <name evidence="1" type="ORF">F2Q70_00015305</name>
</gene>
<evidence type="ECO:0000313" key="1">
    <source>
        <dbReference type="EMBL" id="KAF2562802.1"/>
    </source>
</evidence>
<comment type="caution">
    <text evidence="1">The sequence shown here is derived from an EMBL/GenBank/DDBJ whole genome shotgun (WGS) entry which is preliminary data.</text>
</comment>
<protein>
    <submittedName>
        <fullName evidence="1">Uncharacterized protein</fullName>
    </submittedName>
</protein>